<keyword evidence="2" id="KW-1185">Reference proteome</keyword>
<name>A0A9X1T2K7_9HYPH</name>
<proteinExistence type="predicted"/>
<dbReference type="Proteomes" id="UP001139089">
    <property type="component" value="Unassembled WGS sequence"/>
</dbReference>
<evidence type="ECO:0000313" key="2">
    <source>
        <dbReference type="Proteomes" id="UP001139089"/>
    </source>
</evidence>
<organism evidence="1 2">
    <name type="scientific">Rhizobium quercicola</name>
    <dbReference type="NCBI Taxonomy" id="2901226"/>
    <lineage>
        <taxon>Bacteria</taxon>
        <taxon>Pseudomonadati</taxon>
        <taxon>Pseudomonadota</taxon>
        <taxon>Alphaproteobacteria</taxon>
        <taxon>Hyphomicrobiales</taxon>
        <taxon>Rhizobiaceae</taxon>
        <taxon>Rhizobium/Agrobacterium group</taxon>
        <taxon>Rhizobium</taxon>
    </lineage>
</organism>
<reference evidence="1" key="1">
    <citation type="submission" date="2021-12" db="EMBL/GenBank/DDBJ databases">
        <authorList>
            <person name="Li Y."/>
        </authorList>
    </citation>
    <scope>NUCLEOTIDE SEQUENCE</scope>
    <source>
        <strain evidence="1">DKSPLA3</strain>
    </source>
</reference>
<evidence type="ECO:0000313" key="1">
    <source>
        <dbReference type="EMBL" id="MCD7111926.1"/>
    </source>
</evidence>
<protein>
    <submittedName>
        <fullName evidence="1">Uncharacterized protein</fullName>
    </submittedName>
</protein>
<dbReference type="AlphaFoldDB" id="A0A9X1T2K7"/>
<accession>A0A9X1T2K7</accession>
<gene>
    <name evidence="1" type="ORF">LRX75_23185</name>
</gene>
<dbReference type="EMBL" id="JAJOZR010000030">
    <property type="protein sequence ID" value="MCD7111926.1"/>
    <property type="molecule type" value="Genomic_DNA"/>
</dbReference>
<sequence length="121" mass="12702">MAAARTILAKKTGPFSILQASACAATMLLTNGDFPAPADQADGTSAKRMISVRHAFTASGLLALPSVKTISYGCRRQKMAATTPAQPCQILIAISGETERIERLSIATHGMATDLDDPHFA</sequence>
<comment type="caution">
    <text evidence="1">The sequence shown here is derived from an EMBL/GenBank/DDBJ whole genome shotgun (WGS) entry which is preliminary data.</text>
</comment>